<feature type="domain" description="ABC transmembrane type-1" evidence="9">
    <location>
        <begin position="11"/>
        <end position="178"/>
    </location>
</feature>
<dbReference type="GO" id="GO:0005886">
    <property type="term" value="C:plasma membrane"/>
    <property type="evidence" value="ECO:0007669"/>
    <property type="project" value="UniProtKB-SubCell"/>
</dbReference>
<feature type="transmembrane region" description="Helical" evidence="7">
    <location>
        <begin position="261"/>
        <end position="283"/>
    </location>
</feature>
<name>A0A0E2E3S8_TREDN</name>
<dbReference type="PANTHER" id="PTHR24221:SF654">
    <property type="entry name" value="ATP-BINDING CASSETTE SUB-FAMILY B MEMBER 6"/>
    <property type="match status" value="1"/>
</dbReference>
<dbReference type="GO" id="GO:0005524">
    <property type="term" value="F:ATP binding"/>
    <property type="evidence" value="ECO:0007669"/>
    <property type="project" value="UniProtKB-KW"/>
</dbReference>
<keyword evidence="6 7" id="KW-0472">Membrane</keyword>
<dbReference type="GO" id="GO:0140359">
    <property type="term" value="F:ABC-type transporter activity"/>
    <property type="evidence" value="ECO:0007669"/>
    <property type="project" value="InterPro"/>
</dbReference>
<accession>A0A0E2E3S8</accession>
<evidence type="ECO:0008006" key="11">
    <source>
        <dbReference type="Google" id="ProtNLM"/>
    </source>
</evidence>
<comment type="subcellular location">
    <subcellularLocation>
        <location evidence="1">Cell membrane</location>
        <topology evidence="1">Multi-pass membrane protein</topology>
    </subcellularLocation>
</comment>
<comment type="caution">
    <text evidence="10">The sequence shown here is derived from an EMBL/GenBank/DDBJ whole genome shotgun (WGS) entry which is preliminary data.</text>
</comment>
<dbReference type="InterPro" id="IPR036640">
    <property type="entry name" value="ABC1_TM_sf"/>
</dbReference>
<reference evidence="10" key="1">
    <citation type="submission" date="2012-01" db="EMBL/GenBank/DDBJ databases">
        <title>The Genome Sequence of Treponema denticola H-22.</title>
        <authorList>
            <consortium name="The Broad Institute Genome Sequencing Platform"/>
            <person name="Earl A."/>
            <person name="Ward D."/>
            <person name="Feldgarden M."/>
            <person name="Gevers D."/>
            <person name="Blanton J.M."/>
            <person name="Fenno C.J."/>
            <person name="Baranova O.V."/>
            <person name="Mathney J."/>
            <person name="Dewhirst F.E."/>
            <person name="Izard J."/>
            <person name="Young S.K."/>
            <person name="Zeng Q."/>
            <person name="Gargeya S."/>
            <person name="Fitzgerald M."/>
            <person name="Haas B."/>
            <person name="Abouelleil A."/>
            <person name="Alvarado L."/>
            <person name="Arachchi H.M."/>
            <person name="Berlin A."/>
            <person name="Chapman S.B."/>
            <person name="Gearin G."/>
            <person name="Goldberg J."/>
            <person name="Griggs A."/>
            <person name="Gujja S."/>
            <person name="Hansen M."/>
            <person name="Heiman D."/>
            <person name="Howarth C."/>
            <person name="Larimer J."/>
            <person name="Lui A."/>
            <person name="MacDonald P.J.P."/>
            <person name="McCowen C."/>
            <person name="Montmayeur A."/>
            <person name="Murphy C."/>
            <person name="Neiman D."/>
            <person name="Pearson M."/>
            <person name="Priest M."/>
            <person name="Roberts A."/>
            <person name="Saif S."/>
            <person name="Shea T."/>
            <person name="Sisk P."/>
            <person name="Stolte C."/>
            <person name="Sykes S."/>
            <person name="Wortman J."/>
            <person name="Nusbaum C."/>
            <person name="Birren B."/>
        </authorList>
    </citation>
    <scope>NUCLEOTIDE SEQUENCE [LARGE SCALE GENOMIC DNA]</scope>
    <source>
        <strain evidence="10">H-22</strain>
    </source>
</reference>
<dbReference type="CDD" id="cd03228">
    <property type="entry name" value="ABCC_MRP_Like"/>
    <property type="match status" value="1"/>
</dbReference>
<dbReference type="PATRIC" id="fig|999432.5.peg.1857"/>
<organism evidence="10">
    <name type="scientific">Treponema denticola H-22</name>
    <dbReference type="NCBI Taxonomy" id="999432"/>
    <lineage>
        <taxon>Bacteria</taxon>
        <taxon>Pseudomonadati</taxon>
        <taxon>Spirochaetota</taxon>
        <taxon>Spirochaetia</taxon>
        <taxon>Spirochaetales</taxon>
        <taxon>Treponemataceae</taxon>
        <taxon>Treponema</taxon>
    </lineage>
</organism>
<dbReference type="PROSITE" id="PS00211">
    <property type="entry name" value="ABC_TRANSPORTER_1"/>
    <property type="match status" value="1"/>
</dbReference>
<feature type="transmembrane region" description="Helical" evidence="7">
    <location>
        <begin position="231"/>
        <end position="249"/>
    </location>
</feature>
<feature type="transmembrane region" description="Helical" evidence="7">
    <location>
        <begin position="12"/>
        <end position="33"/>
    </location>
</feature>
<keyword evidence="3" id="KW-0547">Nucleotide-binding</keyword>
<proteinExistence type="predicted"/>
<evidence type="ECO:0000259" key="8">
    <source>
        <dbReference type="PROSITE" id="PS50893"/>
    </source>
</evidence>
<dbReference type="PANTHER" id="PTHR24221">
    <property type="entry name" value="ATP-BINDING CASSETTE SUB-FAMILY B"/>
    <property type="match status" value="1"/>
</dbReference>
<evidence type="ECO:0000259" key="9">
    <source>
        <dbReference type="PROSITE" id="PS50929"/>
    </source>
</evidence>
<feature type="transmembrane region" description="Helical" evidence="7">
    <location>
        <begin position="113"/>
        <end position="136"/>
    </location>
</feature>
<dbReference type="InterPro" id="IPR017871">
    <property type="entry name" value="ABC_transporter-like_CS"/>
</dbReference>
<protein>
    <recommendedName>
        <fullName evidence="11">ABC transporter ATP-binding protein</fullName>
    </recommendedName>
</protein>
<dbReference type="InterPro" id="IPR027417">
    <property type="entry name" value="P-loop_NTPase"/>
</dbReference>
<dbReference type="RefSeq" id="WP_002685024.1">
    <property type="nucleotide sequence ID" value="NZ_CM001795.1"/>
</dbReference>
<dbReference type="InterPro" id="IPR039421">
    <property type="entry name" value="Type_1_exporter"/>
</dbReference>
<dbReference type="EMBL" id="AGDV01000015">
    <property type="protein sequence ID" value="EMB32008.1"/>
    <property type="molecule type" value="Genomic_DNA"/>
</dbReference>
<feature type="domain" description="ABC transporter" evidence="8">
    <location>
        <begin position="310"/>
        <end position="518"/>
    </location>
</feature>
<keyword evidence="4" id="KW-0067">ATP-binding</keyword>
<evidence type="ECO:0000256" key="5">
    <source>
        <dbReference type="ARBA" id="ARBA00022989"/>
    </source>
</evidence>
<evidence type="ECO:0000313" key="10">
    <source>
        <dbReference type="EMBL" id="EMB32008.1"/>
    </source>
</evidence>
<dbReference type="InterPro" id="IPR003439">
    <property type="entry name" value="ABC_transporter-like_ATP-bd"/>
</dbReference>
<gene>
    <name evidence="10" type="ORF">HMPREF9726_01791</name>
</gene>
<dbReference type="AlphaFoldDB" id="A0A0E2E3S8"/>
<feature type="transmembrane region" description="Helical" evidence="7">
    <location>
        <begin position="142"/>
        <end position="159"/>
    </location>
</feature>
<dbReference type="SUPFAM" id="SSF90123">
    <property type="entry name" value="ABC transporter transmembrane region"/>
    <property type="match status" value="1"/>
</dbReference>
<dbReference type="Gene3D" id="3.40.50.300">
    <property type="entry name" value="P-loop containing nucleotide triphosphate hydrolases"/>
    <property type="match status" value="1"/>
</dbReference>
<evidence type="ECO:0000256" key="3">
    <source>
        <dbReference type="ARBA" id="ARBA00022741"/>
    </source>
</evidence>
<dbReference type="SUPFAM" id="SSF52540">
    <property type="entry name" value="P-loop containing nucleoside triphosphate hydrolases"/>
    <property type="match status" value="1"/>
</dbReference>
<feature type="transmembrane region" description="Helical" evidence="7">
    <location>
        <begin position="45"/>
        <end position="65"/>
    </location>
</feature>
<sequence length="518" mass="58688">MNKAYKHFFMAMAVLALVSAMTSLVVPFLLSFWTKTDVEMNLKRFFIVISVLVLMFLLKTAIIFLRENFAKHFNIKNAKTIIEKILRLKYDAIISQGNMNLVERMAQAVNNMYIYMTGDAVRIWSSIISTIIILIAIFFDNFIIGLILLVLIPINYLGYKSLNSELKKRSQVMQTSTATGFQEILSVVNQTDYLKQCPNYDIVLNQLKPALDKIYGSMAQVNKYAQTSSSFISSLNSMLQTVCILLVMYKYLSGANQVLPVVIYTIVLPLFFSNISIITNINLNKNNLKVSQEFIAFLDSEQEKDSDETIRSIEKIEFDIGAIQIGEEIFKSNIKDKFIKGDIVWVQGKTGSGKSSLMKQLVKFRKTSEILINEKPISSINNTCIRSLIDYIPQNNSIINGTIRDNLFLNKHHSIETEEALKKSELLSTILQNKNFDTIIMDMGANLSGGEKQKLAIARSLYSDAEVLIFDEVTANIDAESTILILNAIKNICKNKIVFIISHDTLPENFANKVIRME</sequence>
<evidence type="ECO:0000256" key="7">
    <source>
        <dbReference type="SAM" id="Phobius"/>
    </source>
</evidence>
<keyword evidence="5 7" id="KW-1133">Transmembrane helix</keyword>
<dbReference type="GO" id="GO:0016887">
    <property type="term" value="F:ATP hydrolysis activity"/>
    <property type="evidence" value="ECO:0007669"/>
    <property type="project" value="InterPro"/>
</dbReference>
<dbReference type="InterPro" id="IPR003593">
    <property type="entry name" value="AAA+_ATPase"/>
</dbReference>
<dbReference type="InterPro" id="IPR011527">
    <property type="entry name" value="ABC1_TM_dom"/>
</dbReference>
<dbReference type="Gene3D" id="1.20.1560.10">
    <property type="entry name" value="ABC transporter type 1, transmembrane domain"/>
    <property type="match status" value="1"/>
</dbReference>
<evidence type="ECO:0000256" key="1">
    <source>
        <dbReference type="ARBA" id="ARBA00004651"/>
    </source>
</evidence>
<evidence type="ECO:0000256" key="6">
    <source>
        <dbReference type="ARBA" id="ARBA00023136"/>
    </source>
</evidence>
<dbReference type="HOGENOM" id="CLU_000604_84_3_12"/>
<dbReference type="Proteomes" id="UP000011705">
    <property type="component" value="Chromosome"/>
</dbReference>
<dbReference type="PROSITE" id="PS50929">
    <property type="entry name" value="ABC_TM1F"/>
    <property type="match status" value="1"/>
</dbReference>
<dbReference type="SMART" id="SM00382">
    <property type="entry name" value="AAA"/>
    <property type="match status" value="1"/>
</dbReference>
<keyword evidence="2 7" id="KW-0812">Transmembrane</keyword>
<dbReference type="Pfam" id="PF00005">
    <property type="entry name" value="ABC_tran"/>
    <property type="match status" value="1"/>
</dbReference>
<evidence type="ECO:0000256" key="4">
    <source>
        <dbReference type="ARBA" id="ARBA00022840"/>
    </source>
</evidence>
<evidence type="ECO:0000256" key="2">
    <source>
        <dbReference type="ARBA" id="ARBA00022692"/>
    </source>
</evidence>
<dbReference type="PROSITE" id="PS50893">
    <property type="entry name" value="ABC_TRANSPORTER_2"/>
    <property type="match status" value="1"/>
</dbReference>